<dbReference type="AlphaFoldDB" id="A0A381R7A9"/>
<dbReference type="Pfam" id="PF14579">
    <property type="entry name" value="HHH_6"/>
    <property type="match status" value="1"/>
</dbReference>
<dbReference type="GO" id="GO:0003676">
    <property type="term" value="F:nucleic acid binding"/>
    <property type="evidence" value="ECO:0007669"/>
    <property type="project" value="InterPro"/>
</dbReference>
<dbReference type="EMBL" id="UINC01001725">
    <property type="protein sequence ID" value="SUZ87450.1"/>
    <property type="molecule type" value="Genomic_DNA"/>
</dbReference>
<evidence type="ECO:0000256" key="7">
    <source>
        <dbReference type="ARBA" id="ARBA00022695"/>
    </source>
</evidence>
<evidence type="ECO:0000256" key="10">
    <source>
        <dbReference type="ARBA" id="ARBA00022932"/>
    </source>
</evidence>
<dbReference type="InterPro" id="IPR040982">
    <property type="entry name" value="DNA_pol3_finger"/>
</dbReference>
<dbReference type="InterPro" id="IPR004805">
    <property type="entry name" value="DnaE2/DnaE/PolC"/>
</dbReference>
<keyword evidence="8" id="KW-0235">DNA replication</keyword>
<keyword evidence="9" id="KW-0227">DNA damage</keyword>
<dbReference type="InterPro" id="IPR004013">
    <property type="entry name" value="PHP_dom"/>
</dbReference>
<name>A0A381R7A9_9ZZZZ</name>
<evidence type="ECO:0000256" key="9">
    <source>
        <dbReference type="ARBA" id="ARBA00022763"/>
    </source>
</evidence>
<dbReference type="InterPro" id="IPR011708">
    <property type="entry name" value="DNA_pol3_alpha_NTPase_dom"/>
</dbReference>
<dbReference type="Gene3D" id="1.10.150.870">
    <property type="match status" value="1"/>
</dbReference>
<evidence type="ECO:0000256" key="12">
    <source>
        <dbReference type="ARBA" id="ARBA00049244"/>
    </source>
</evidence>
<dbReference type="InterPro" id="IPR023073">
    <property type="entry name" value="DnaE2"/>
</dbReference>
<dbReference type="GO" id="GO:0008408">
    <property type="term" value="F:3'-5' exonuclease activity"/>
    <property type="evidence" value="ECO:0007669"/>
    <property type="project" value="InterPro"/>
</dbReference>
<evidence type="ECO:0000256" key="6">
    <source>
        <dbReference type="ARBA" id="ARBA00022679"/>
    </source>
</evidence>
<dbReference type="InterPro" id="IPR004365">
    <property type="entry name" value="NA-bd_OB_tRNA"/>
</dbReference>
<organism evidence="15">
    <name type="scientific">marine metagenome</name>
    <dbReference type="NCBI Taxonomy" id="408172"/>
    <lineage>
        <taxon>unclassified sequences</taxon>
        <taxon>metagenomes</taxon>
        <taxon>ecological metagenomes</taxon>
    </lineage>
</organism>
<dbReference type="NCBIfam" id="TIGR00594">
    <property type="entry name" value="polc"/>
    <property type="match status" value="1"/>
</dbReference>
<feature type="non-terminal residue" evidence="15">
    <location>
        <position position="1"/>
    </location>
</feature>
<dbReference type="SUPFAM" id="SSF89550">
    <property type="entry name" value="PHP domain-like"/>
    <property type="match status" value="1"/>
</dbReference>
<dbReference type="GO" id="GO:0006260">
    <property type="term" value="P:DNA replication"/>
    <property type="evidence" value="ECO:0007669"/>
    <property type="project" value="UniProtKB-KW"/>
</dbReference>
<dbReference type="EC" id="2.7.7.7" evidence="3"/>
<keyword evidence="5" id="KW-0963">Cytoplasm</keyword>
<evidence type="ECO:0000259" key="14">
    <source>
        <dbReference type="SMART" id="SM00481"/>
    </source>
</evidence>
<evidence type="ECO:0000256" key="4">
    <source>
        <dbReference type="ARBA" id="ARBA00017273"/>
    </source>
</evidence>
<evidence type="ECO:0000256" key="3">
    <source>
        <dbReference type="ARBA" id="ARBA00012417"/>
    </source>
</evidence>
<evidence type="ECO:0000256" key="13">
    <source>
        <dbReference type="SAM" id="MobiDB-lite"/>
    </source>
</evidence>
<dbReference type="Pfam" id="PF17657">
    <property type="entry name" value="DNA_pol3_finger"/>
    <property type="match status" value="1"/>
</dbReference>
<dbReference type="GO" id="GO:0003887">
    <property type="term" value="F:DNA-directed DNA polymerase activity"/>
    <property type="evidence" value="ECO:0007669"/>
    <property type="project" value="UniProtKB-KW"/>
</dbReference>
<evidence type="ECO:0000256" key="8">
    <source>
        <dbReference type="ARBA" id="ARBA00022705"/>
    </source>
</evidence>
<dbReference type="PANTHER" id="PTHR32294">
    <property type="entry name" value="DNA POLYMERASE III SUBUNIT ALPHA"/>
    <property type="match status" value="1"/>
</dbReference>
<keyword evidence="11" id="KW-0234">DNA repair</keyword>
<protein>
    <recommendedName>
        <fullName evidence="4">Error-prone DNA polymerase</fullName>
        <ecNumber evidence="3">2.7.7.7</ecNumber>
    </recommendedName>
</protein>
<dbReference type="PANTHER" id="PTHR32294:SF4">
    <property type="entry name" value="ERROR-PRONE DNA POLYMERASE"/>
    <property type="match status" value="1"/>
</dbReference>
<dbReference type="Pfam" id="PF01336">
    <property type="entry name" value="tRNA_anti-codon"/>
    <property type="match status" value="1"/>
</dbReference>
<comment type="catalytic activity">
    <reaction evidence="12">
        <text>DNA(n) + a 2'-deoxyribonucleoside 5'-triphosphate = DNA(n+1) + diphosphate</text>
        <dbReference type="Rhea" id="RHEA:22508"/>
        <dbReference type="Rhea" id="RHEA-COMP:17339"/>
        <dbReference type="Rhea" id="RHEA-COMP:17340"/>
        <dbReference type="ChEBI" id="CHEBI:33019"/>
        <dbReference type="ChEBI" id="CHEBI:61560"/>
        <dbReference type="ChEBI" id="CHEBI:173112"/>
        <dbReference type="EC" id="2.7.7.7"/>
    </reaction>
</comment>
<evidence type="ECO:0000313" key="15">
    <source>
        <dbReference type="EMBL" id="SUZ87450.1"/>
    </source>
</evidence>
<dbReference type="GO" id="GO:0006281">
    <property type="term" value="P:DNA repair"/>
    <property type="evidence" value="ECO:0007669"/>
    <property type="project" value="UniProtKB-KW"/>
</dbReference>
<feature type="domain" description="Polymerase/histidinol phosphatase N-terminal" evidence="14">
    <location>
        <begin position="48"/>
        <end position="115"/>
    </location>
</feature>
<dbReference type="Pfam" id="PF02811">
    <property type="entry name" value="PHP"/>
    <property type="match status" value="1"/>
</dbReference>
<sequence>VEWERRSLSGLPWREVERRLADRPGAPLPAPPHDEPPLRRVEGSIPYAELHCHSGFSFLDGASDPAELVAEAARLGLTALALTDHDGFYGVVRFAEAARRHDLPTVFGAELSLGAGPRTGTPDPAAEHLLVLADGPAGYARLGAALTEAQLAGRKGAPRLSLDRLAELAGTGTGGAADWVVLTGCRKGAVPAALEADGPVAAAHRLHDLVDRFGRDRVVVELWDHGHPLDVERNDALARLAVVAGLGVVATNNVHYHRPSRRRLATVLAAVRARRPLEDLDGWLPAVGSAHLRSGAEQARRFARWPGAVEAAAELGRRCAFDLRLVAPGLPPFPCPDGIDEMDYLRRLTEVGAVGRYGPRASERVSGAWAQIGRELEVIEQLGYPGYFLVVWDLVEFCRRSDIYCQGRGSAANSAVCYALGITNVDAVGLGLLFERFLSPAREGPPDIDIDIESGRREEVIQYVYGRHGRRHAAQVANVISYRRRSAVRDVARALGYAPGQQDTFAKAVGRRLPAEAGREASIVPAEVQDLAAELADVPRHLGVHSGGMVICDRPLGEVCPIEWATRADRSVLQWDKDDCASAGLVKFDLLGLGMLSALHGTIDLIATHHGVEVDLALLPQEDAVYDMICAADTIGVFQIESRAQMATLPRLRPRCFYDLVVEVALIRPGPIQGGSVHPYIRRRNGREPVTYPHPLCENALAKTLGIPLFQEQLMQLAMDVAGFSPVEADRLRQAMAAKRSHGRMAALHDRFTAGAAERGVPCDVVERLWDKLAAFADYGFPESHSVSFAYLVYASSWLKHHYPAAFCAGLLNAQPMGFYAPHTLAQDARRHGVEVRTPDLNRSLAGATLEGPADVPAVRLGVGSVRGVGGDLAGAIVAGRPYRSIEDLRRRIGPDRAVLEALATAGAFGCLGADRRRALWAAGALAATGIDRLEGVVTGVDAPPLPELTAPETARADLWATGVSPDGHPTRFIRSELEAAGVVVAEGLRTVADGAKVWVAGVVTHRQRPATAGGVTFLNLEDETGLVNVVVSPGCWIHHREVAAGAPALLVRGRVESAEGAVNVVAERLEPLILASPVRSRDFR</sequence>
<accession>A0A381R7A9</accession>
<gene>
    <name evidence="15" type="ORF">METZ01_LOCUS40304</name>
</gene>
<evidence type="ECO:0000256" key="1">
    <source>
        <dbReference type="ARBA" id="ARBA00004496"/>
    </source>
</evidence>
<dbReference type="InterPro" id="IPR003141">
    <property type="entry name" value="Pol/His_phosphatase_N"/>
</dbReference>
<dbReference type="InterPro" id="IPR029460">
    <property type="entry name" value="DNAPol_HHH"/>
</dbReference>
<comment type="similarity">
    <text evidence="2">Belongs to the DNA polymerase type-C family. DnaE2 subfamily.</text>
</comment>
<dbReference type="HAMAP" id="MF_01902">
    <property type="entry name" value="DNApol_error_prone"/>
    <property type="match status" value="1"/>
</dbReference>
<dbReference type="SMART" id="SM00481">
    <property type="entry name" value="POLIIIAc"/>
    <property type="match status" value="1"/>
</dbReference>
<dbReference type="InterPro" id="IPR016195">
    <property type="entry name" value="Pol/histidinol_Pase-like"/>
</dbReference>
<feature type="region of interest" description="Disordered" evidence="13">
    <location>
        <begin position="20"/>
        <end position="40"/>
    </location>
</feature>
<dbReference type="Gene3D" id="3.20.20.140">
    <property type="entry name" value="Metal-dependent hydrolases"/>
    <property type="match status" value="1"/>
</dbReference>
<keyword evidence="7" id="KW-0548">Nucleotidyltransferase</keyword>
<dbReference type="NCBIfam" id="NF004225">
    <property type="entry name" value="PRK05672.1"/>
    <property type="match status" value="1"/>
</dbReference>
<keyword evidence="6" id="KW-0808">Transferase</keyword>
<dbReference type="GO" id="GO:0005737">
    <property type="term" value="C:cytoplasm"/>
    <property type="evidence" value="ECO:0007669"/>
    <property type="project" value="UniProtKB-SubCell"/>
</dbReference>
<evidence type="ECO:0000256" key="11">
    <source>
        <dbReference type="ARBA" id="ARBA00023204"/>
    </source>
</evidence>
<dbReference type="CDD" id="cd04485">
    <property type="entry name" value="DnaE_OBF"/>
    <property type="match status" value="1"/>
</dbReference>
<dbReference type="Pfam" id="PF07733">
    <property type="entry name" value="DNA_pol3_alpha"/>
    <property type="match status" value="1"/>
</dbReference>
<evidence type="ECO:0000256" key="5">
    <source>
        <dbReference type="ARBA" id="ARBA00022490"/>
    </source>
</evidence>
<reference evidence="15" key="1">
    <citation type="submission" date="2018-05" db="EMBL/GenBank/DDBJ databases">
        <authorList>
            <person name="Lanie J.A."/>
            <person name="Ng W.-L."/>
            <person name="Kazmierczak K.M."/>
            <person name="Andrzejewski T.M."/>
            <person name="Davidsen T.M."/>
            <person name="Wayne K.J."/>
            <person name="Tettelin H."/>
            <person name="Glass J.I."/>
            <person name="Rusch D."/>
            <person name="Podicherti R."/>
            <person name="Tsui H.-C.T."/>
            <person name="Winkler M.E."/>
        </authorList>
    </citation>
    <scope>NUCLEOTIDE SEQUENCE</scope>
</reference>
<keyword evidence="10" id="KW-0239">DNA-directed DNA polymerase</keyword>
<comment type="subcellular location">
    <subcellularLocation>
        <location evidence="1">Cytoplasm</location>
    </subcellularLocation>
</comment>
<evidence type="ECO:0000256" key="2">
    <source>
        <dbReference type="ARBA" id="ARBA00007391"/>
    </source>
</evidence>
<proteinExistence type="inferred from homology"/>